<dbReference type="Proteomes" id="UP001165143">
    <property type="component" value="Unassembled WGS sequence"/>
</dbReference>
<evidence type="ECO:0000313" key="3">
    <source>
        <dbReference type="Proteomes" id="UP001165143"/>
    </source>
</evidence>
<evidence type="ECO:0000313" key="2">
    <source>
        <dbReference type="EMBL" id="GLW54286.1"/>
    </source>
</evidence>
<sequence length="344" mass="38394">MEAALLESRTLRSGLCERTEVLDEVKALVLLPDGLYVTTRMVADYFEVSEHVIRKVVRRHRQELESNGFTVLRPVDNPENQPVKTNGWQVSAPQGGDRRPDGAEWSVHPVDNENQRDKKSFWQVSGTEGGVGTPSGPAQPVENSYGRPQGGGNGVALYSRRAVLNVAMLLRDSEVARRVRGRLLDAVEAAARPVVEPPVVHAFRARPWRRWSELRWDEHEAGRRDPAVAAWRRRIDGLEPFGAHLPGEDGPVVPPYAEEPGFVFTAEDLPALVSGLVGSVGSLERRLEAQGVLVTAIGERISRQEARLEGLDARQEVMDARWDVLSEDVRAIRRDLARLRRRRG</sequence>
<feature type="compositionally biased region" description="Polar residues" evidence="1">
    <location>
        <begin position="78"/>
        <end position="92"/>
    </location>
</feature>
<gene>
    <name evidence="2" type="ORF">Kpho01_22970</name>
</gene>
<comment type="caution">
    <text evidence="2">The sequence shown here is derived from an EMBL/GenBank/DDBJ whole genome shotgun (WGS) entry which is preliminary data.</text>
</comment>
<feature type="region of interest" description="Disordered" evidence="1">
    <location>
        <begin position="74"/>
        <end position="106"/>
    </location>
</feature>
<proteinExistence type="predicted"/>
<accession>A0A9W6PG74</accession>
<protein>
    <submittedName>
        <fullName evidence="2">Uncharacterized protein</fullName>
    </submittedName>
</protein>
<dbReference type="AlphaFoldDB" id="A0A9W6PG74"/>
<name>A0A9W6PG74_9ACTN</name>
<organism evidence="2 3">
    <name type="scientific">Kitasatospora phosalacinea</name>
    <dbReference type="NCBI Taxonomy" id="2065"/>
    <lineage>
        <taxon>Bacteria</taxon>
        <taxon>Bacillati</taxon>
        <taxon>Actinomycetota</taxon>
        <taxon>Actinomycetes</taxon>
        <taxon>Kitasatosporales</taxon>
        <taxon>Streptomycetaceae</taxon>
        <taxon>Kitasatospora</taxon>
    </lineage>
</organism>
<reference evidence="2" key="1">
    <citation type="submission" date="2023-02" db="EMBL/GenBank/DDBJ databases">
        <title>Kitasatospora phosalacinea NBRC 14362.</title>
        <authorList>
            <person name="Ichikawa N."/>
            <person name="Sato H."/>
            <person name="Tonouchi N."/>
        </authorList>
    </citation>
    <scope>NUCLEOTIDE SEQUENCE</scope>
    <source>
        <strain evidence="2">NBRC 14362</strain>
    </source>
</reference>
<dbReference type="EMBL" id="BSRX01000011">
    <property type="protein sequence ID" value="GLW54286.1"/>
    <property type="molecule type" value="Genomic_DNA"/>
</dbReference>
<evidence type="ECO:0000256" key="1">
    <source>
        <dbReference type="SAM" id="MobiDB-lite"/>
    </source>
</evidence>